<dbReference type="GO" id="GO:0051301">
    <property type="term" value="P:cell division"/>
    <property type="evidence" value="ECO:0007669"/>
    <property type="project" value="UniProtKB-KW"/>
</dbReference>
<keyword evidence="9" id="KW-0653">Protein transport</keyword>
<keyword evidence="7 10" id="KW-0472">Membrane</keyword>
<comment type="caution">
    <text evidence="12">The sequence shown here is derived from an EMBL/GenBank/DDBJ whole genome shotgun (WGS) entry which is preliminary data.</text>
</comment>
<keyword evidence="4" id="KW-0132">Cell division</keyword>
<dbReference type="GO" id="GO:0017038">
    <property type="term" value="P:protein import"/>
    <property type="evidence" value="ECO:0007669"/>
    <property type="project" value="TreeGrafter"/>
</dbReference>
<feature type="transmembrane region" description="Helical" evidence="10">
    <location>
        <begin position="12"/>
        <end position="35"/>
    </location>
</feature>
<feature type="domain" description="MotA/TolQ/ExbB proton channel" evidence="11">
    <location>
        <begin position="90"/>
        <end position="204"/>
    </location>
</feature>
<dbReference type="PANTHER" id="PTHR30625:SF3">
    <property type="entry name" value="TOL-PAL SYSTEM PROTEIN TOLQ"/>
    <property type="match status" value="1"/>
</dbReference>
<reference evidence="12" key="1">
    <citation type="journal article" date="2020" name="mSystems">
        <title>Genome- and Community-Level Interaction Insights into Carbon Utilization and Element Cycling Functions of Hydrothermarchaeota in Hydrothermal Sediment.</title>
        <authorList>
            <person name="Zhou Z."/>
            <person name="Liu Y."/>
            <person name="Xu W."/>
            <person name="Pan J."/>
            <person name="Luo Z.H."/>
            <person name="Li M."/>
        </authorList>
    </citation>
    <scope>NUCLEOTIDE SEQUENCE [LARGE SCALE GENOMIC DNA]</scope>
    <source>
        <strain evidence="12">SpSt-1224</strain>
    </source>
</reference>
<evidence type="ECO:0000313" key="12">
    <source>
        <dbReference type="EMBL" id="HET98403.1"/>
    </source>
</evidence>
<evidence type="ECO:0000256" key="1">
    <source>
        <dbReference type="ARBA" id="ARBA00004651"/>
    </source>
</evidence>
<dbReference type="GO" id="GO:0005886">
    <property type="term" value="C:plasma membrane"/>
    <property type="evidence" value="ECO:0007669"/>
    <property type="project" value="UniProtKB-SubCell"/>
</dbReference>
<feature type="transmembrane region" description="Helical" evidence="10">
    <location>
        <begin position="172"/>
        <end position="194"/>
    </location>
</feature>
<keyword evidence="2" id="KW-1003">Cell membrane</keyword>
<evidence type="ECO:0000256" key="4">
    <source>
        <dbReference type="ARBA" id="ARBA00022618"/>
    </source>
</evidence>
<dbReference type="InterPro" id="IPR002898">
    <property type="entry name" value="MotA_ExbB_proton_chnl"/>
</dbReference>
<organism evidence="12">
    <name type="scientific">Desulfurivibrio alkaliphilus</name>
    <dbReference type="NCBI Taxonomy" id="427923"/>
    <lineage>
        <taxon>Bacteria</taxon>
        <taxon>Pseudomonadati</taxon>
        <taxon>Thermodesulfobacteriota</taxon>
        <taxon>Desulfobulbia</taxon>
        <taxon>Desulfobulbales</taxon>
        <taxon>Desulfobulbaceae</taxon>
        <taxon>Desulfurivibrio</taxon>
    </lineage>
</organism>
<name>A0A7C2TJD4_9BACT</name>
<comment type="similarity">
    <text evidence="9">Belongs to the exbB/tolQ family.</text>
</comment>
<keyword evidence="3" id="KW-0997">Cell inner membrane</keyword>
<protein>
    <submittedName>
        <fullName evidence="12">Protein TolQ</fullName>
    </submittedName>
</protein>
<dbReference type="PANTHER" id="PTHR30625">
    <property type="entry name" value="PROTEIN TOLQ"/>
    <property type="match status" value="1"/>
</dbReference>
<dbReference type="Pfam" id="PF01618">
    <property type="entry name" value="MotA_ExbB"/>
    <property type="match status" value="1"/>
</dbReference>
<keyword evidence="8" id="KW-0131">Cell cycle</keyword>
<proteinExistence type="inferred from homology"/>
<gene>
    <name evidence="12" type="primary">tolQ</name>
    <name evidence="12" type="ORF">ENN98_06890</name>
</gene>
<evidence type="ECO:0000256" key="9">
    <source>
        <dbReference type="RuleBase" id="RU004057"/>
    </source>
</evidence>
<evidence type="ECO:0000256" key="8">
    <source>
        <dbReference type="ARBA" id="ARBA00023306"/>
    </source>
</evidence>
<evidence type="ECO:0000256" key="6">
    <source>
        <dbReference type="ARBA" id="ARBA00022989"/>
    </source>
</evidence>
<comment type="subcellular location">
    <subcellularLocation>
        <location evidence="1">Cell membrane</location>
        <topology evidence="1">Multi-pass membrane protein</topology>
    </subcellularLocation>
    <subcellularLocation>
        <location evidence="9">Membrane</location>
        <topology evidence="9">Multi-pass membrane protein</topology>
    </subcellularLocation>
</comment>
<keyword evidence="9" id="KW-0813">Transport</keyword>
<keyword evidence="5 10" id="KW-0812">Transmembrane</keyword>
<dbReference type="Proteomes" id="UP000885986">
    <property type="component" value="Unassembled WGS sequence"/>
</dbReference>
<sequence>MELNVFSMFMEAGITIKSVILLLLFFSLYSWFIIFQKETLYRKVRRESAEFTERFWKSKDLAEAHQNAKENDLAPEALIFQTAYQELQKLNKSRSGETRLENRLAGMEPLKRAVNKSLSMEIARLGRSLPFLASTGSASPFIGLFGTVWGIMTSFHEIGVRGSASLAVVAPGVSEALVVTAAGLAVAIPAVVFYNHYTNQLNDIEGGCQAFATDFLNLIERDFLARRSTAPGQ</sequence>
<dbReference type="AlphaFoldDB" id="A0A7C2TJD4"/>
<evidence type="ECO:0000256" key="5">
    <source>
        <dbReference type="ARBA" id="ARBA00022692"/>
    </source>
</evidence>
<evidence type="ECO:0000256" key="2">
    <source>
        <dbReference type="ARBA" id="ARBA00022475"/>
    </source>
</evidence>
<dbReference type="InterPro" id="IPR014163">
    <property type="entry name" value="Tol-Pal_TolQ"/>
</dbReference>
<dbReference type="NCBIfam" id="TIGR02796">
    <property type="entry name" value="tolQ"/>
    <property type="match status" value="1"/>
</dbReference>
<evidence type="ECO:0000259" key="11">
    <source>
        <dbReference type="Pfam" id="PF01618"/>
    </source>
</evidence>
<evidence type="ECO:0000256" key="10">
    <source>
        <dbReference type="SAM" id="Phobius"/>
    </source>
</evidence>
<keyword evidence="6 10" id="KW-1133">Transmembrane helix</keyword>
<accession>A0A7C2TJD4</accession>
<feature type="transmembrane region" description="Helical" evidence="10">
    <location>
        <begin position="129"/>
        <end position="152"/>
    </location>
</feature>
<evidence type="ECO:0000256" key="3">
    <source>
        <dbReference type="ARBA" id="ARBA00022519"/>
    </source>
</evidence>
<dbReference type="InterPro" id="IPR050790">
    <property type="entry name" value="ExbB/TolQ_transport"/>
</dbReference>
<dbReference type="EMBL" id="DSDS01000153">
    <property type="protein sequence ID" value="HET98403.1"/>
    <property type="molecule type" value="Genomic_DNA"/>
</dbReference>
<evidence type="ECO:0000256" key="7">
    <source>
        <dbReference type="ARBA" id="ARBA00023136"/>
    </source>
</evidence>
<dbReference type="GO" id="GO:0043213">
    <property type="term" value="P:bacteriocin transport"/>
    <property type="evidence" value="ECO:0007669"/>
    <property type="project" value="InterPro"/>
</dbReference>